<evidence type="ECO:0000259" key="4">
    <source>
        <dbReference type="PROSITE" id="PS50987"/>
    </source>
</evidence>
<sequence>MDAEELKAISQIFKMLGHPKRLRLLFMLLQQPMSVSEISEELNWEQSAVSHQLQQLRRHNLVGHSRKGKVVMYRLKNPQAMTLIADIVSHAEQLI</sequence>
<proteinExistence type="predicted"/>
<dbReference type="PANTHER" id="PTHR43132">
    <property type="entry name" value="ARSENICAL RESISTANCE OPERON REPRESSOR ARSR-RELATED"/>
    <property type="match status" value="1"/>
</dbReference>
<dbReference type="AlphaFoldDB" id="A0A9D1QNQ6"/>
<keyword evidence="1" id="KW-0805">Transcription regulation</keyword>
<dbReference type="InterPro" id="IPR036388">
    <property type="entry name" value="WH-like_DNA-bd_sf"/>
</dbReference>
<keyword evidence="3" id="KW-0804">Transcription</keyword>
<gene>
    <name evidence="5" type="ORF">H9876_04875</name>
</gene>
<keyword evidence="2" id="KW-0238">DNA-binding</keyword>
<dbReference type="NCBIfam" id="NF033788">
    <property type="entry name" value="HTH_metalloreg"/>
    <property type="match status" value="1"/>
</dbReference>
<dbReference type="InterPro" id="IPR011991">
    <property type="entry name" value="ArsR-like_HTH"/>
</dbReference>
<dbReference type="GO" id="GO:0003677">
    <property type="term" value="F:DNA binding"/>
    <property type="evidence" value="ECO:0007669"/>
    <property type="project" value="UniProtKB-KW"/>
</dbReference>
<comment type="caution">
    <text evidence="5">The sequence shown here is derived from an EMBL/GenBank/DDBJ whole genome shotgun (WGS) entry which is preliminary data.</text>
</comment>
<dbReference type="CDD" id="cd00090">
    <property type="entry name" value="HTH_ARSR"/>
    <property type="match status" value="1"/>
</dbReference>
<dbReference type="InterPro" id="IPR036390">
    <property type="entry name" value="WH_DNA-bd_sf"/>
</dbReference>
<evidence type="ECO:0000256" key="3">
    <source>
        <dbReference type="ARBA" id="ARBA00023163"/>
    </source>
</evidence>
<feature type="domain" description="HTH arsR-type" evidence="4">
    <location>
        <begin position="1"/>
        <end position="95"/>
    </location>
</feature>
<dbReference type="PRINTS" id="PR00778">
    <property type="entry name" value="HTHARSR"/>
</dbReference>
<dbReference type="PANTHER" id="PTHR43132:SF6">
    <property type="entry name" value="HTH-TYPE TRANSCRIPTIONAL REPRESSOR CZRA"/>
    <property type="match status" value="1"/>
</dbReference>
<accession>A0A9D1QNQ6</accession>
<dbReference type="InterPro" id="IPR001845">
    <property type="entry name" value="HTH_ArsR_DNA-bd_dom"/>
</dbReference>
<dbReference type="Pfam" id="PF01022">
    <property type="entry name" value="HTH_5"/>
    <property type="match status" value="1"/>
</dbReference>
<dbReference type="SUPFAM" id="SSF46785">
    <property type="entry name" value="Winged helix' DNA-binding domain"/>
    <property type="match status" value="1"/>
</dbReference>
<reference evidence="5" key="1">
    <citation type="journal article" date="2021" name="PeerJ">
        <title>Extensive microbial diversity within the chicken gut microbiome revealed by metagenomics and culture.</title>
        <authorList>
            <person name="Gilroy R."/>
            <person name="Ravi A."/>
            <person name="Getino M."/>
            <person name="Pursley I."/>
            <person name="Horton D.L."/>
            <person name="Alikhan N.F."/>
            <person name="Baker D."/>
            <person name="Gharbi K."/>
            <person name="Hall N."/>
            <person name="Watson M."/>
            <person name="Adriaenssens E.M."/>
            <person name="Foster-Nyarko E."/>
            <person name="Jarju S."/>
            <person name="Secka A."/>
            <person name="Antonio M."/>
            <person name="Oren A."/>
            <person name="Chaudhuri R.R."/>
            <person name="La Ragione R."/>
            <person name="Hildebrand F."/>
            <person name="Pallen M.J."/>
        </authorList>
    </citation>
    <scope>NUCLEOTIDE SEQUENCE</scope>
    <source>
        <strain evidence="5">ChiHejej3B27-2180</strain>
    </source>
</reference>
<name>A0A9D1QNQ6_9LACO</name>
<protein>
    <submittedName>
        <fullName evidence="5">Metalloregulator ArsR/SmtB family transcription factor</fullName>
    </submittedName>
</protein>
<dbReference type="Gene3D" id="1.10.10.10">
    <property type="entry name" value="Winged helix-like DNA-binding domain superfamily/Winged helix DNA-binding domain"/>
    <property type="match status" value="1"/>
</dbReference>
<evidence type="ECO:0000313" key="6">
    <source>
        <dbReference type="Proteomes" id="UP000886878"/>
    </source>
</evidence>
<dbReference type="Proteomes" id="UP000886878">
    <property type="component" value="Unassembled WGS sequence"/>
</dbReference>
<dbReference type="SMART" id="SM00418">
    <property type="entry name" value="HTH_ARSR"/>
    <property type="match status" value="1"/>
</dbReference>
<dbReference type="EMBL" id="DXGK01000101">
    <property type="protein sequence ID" value="HIW70685.1"/>
    <property type="molecule type" value="Genomic_DNA"/>
</dbReference>
<organism evidence="5 6">
    <name type="scientific">Candidatus Limosilactobacillus merdipullorum</name>
    <dbReference type="NCBI Taxonomy" id="2838653"/>
    <lineage>
        <taxon>Bacteria</taxon>
        <taxon>Bacillati</taxon>
        <taxon>Bacillota</taxon>
        <taxon>Bacilli</taxon>
        <taxon>Lactobacillales</taxon>
        <taxon>Lactobacillaceae</taxon>
        <taxon>Limosilactobacillus</taxon>
    </lineage>
</organism>
<evidence type="ECO:0000256" key="2">
    <source>
        <dbReference type="ARBA" id="ARBA00023125"/>
    </source>
</evidence>
<dbReference type="PROSITE" id="PS50987">
    <property type="entry name" value="HTH_ARSR_2"/>
    <property type="match status" value="1"/>
</dbReference>
<dbReference type="InterPro" id="IPR051011">
    <property type="entry name" value="Metal_resp_trans_reg"/>
</dbReference>
<evidence type="ECO:0000256" key="1">
    <source>
        <dbReference type="ARBA" id="ARBA00023015"/>
    </source>
</evidence>
<reference evidence="5" key="2">
    <citation type="submission" date="2021-04" db="EMBL/GenBank/DDBJ databases">
        <authorList>
            <person name="Gilroy R."/>
        </authorList>
    </citation>
    <scope>NUCLEOTIDE SEQUENCE</scope>
    <source>
        <strain evidence="5">ChiHejej3B27-2180</strain>
    </source>
</reference>
<evidence type="ECO:0000313" key="5">
    <source>
        <dbReference type="EMBL" id="HIW70685.1"/>
    </source>
</evidence>
<dbReference type="GO" id="GO:0003700">
    <property type="term" value="F:DNA-binding transcription factor activity"/>
    <property type="evidence" value="ECO:0007669"/>
    <property type="project" value="InterPro"/>
</dbReference>